<proteinExistence type="predicted"/>
<evidence type="ECO:0000313" key="2">
    <source>
        <dbReference type="EMBL" id="CAD5329288.1"/>
    </source>
</evidence>
<name>A0A7G2F469_ARATH</name>
<feature type="compositionally biased region" description="Polar residues" evidence="1">
    <location>
        <begin position="195"/>
        <end position="205"/>
    </location>
</feature>
<gene>
    <name evidence="2" type="ORF">AT9943_LOCUS16888</name>
</gene>
<dbReference type="AlphaFoldDB" id="A0A7G2F469"/>
<dbReference type="Proteomes" id="UP000516314">
    <property type="component" value="Chromosome 4"/>
</dbReference>
<accession>A0A7G2F469</accession>
<protein>
    <submittedName>
        <fullName evidence="2">(thale cress) hypothetical protein</fullName>
    </submittedName>
</protein>
<organism evidence="2 3">
    <name type="scientific">Arabidopsis thaliana</name>
    <name type="common">Mouse-ear cress</name>
    <dbReference type="NCBI Taxonomy" id="3702"/>
    <lineage>
        <taxon>Eukaryota</taxon>
        <taxon>Viridiplantae</taxon>
        <taxon>Streptophyta</taxon>
        <taxon>Embryophyta</taxon>
        <taxon>Tracheophyta</taxon>
        <taxon>Spermatophyta</taxon>
        <taxon>Magnoliopsida</taxon>
        <taxon>eudicotyledons</taxon>
        <taxon>Gunneridae</taxon>
        <taxon>Pentapetalae</taxon>
        <taxon>rosids</taxon>
        <taxon>malvids</taxon>
        <taxon>Brassicales</taxon>
        <taxon>Brassicaceae</taxon>
        <taxon>Camelineae</taxon>
        <taxon>Arabidopsis</taxon>
    </lineage>
</organism>
<feature type="region of interest" description="Disordered" evidence="1">
    <location>
        <begin position="83"/>
        <end position="121"/>
    </location>
</feature>
<feature type="region of interest" description="Disordered" evidence="1">
    <location>
        <begin position="1"/>
        <end position="36"/>
    </location>
</feature>
<dbReference type="EMBL" id="LR881469">
    <property type="protein sequence ID" value="CAD5329288.1"/>
    <property type="molecule type" value="Genomic_DNA"/>
</dbReference>
<feature type="compositionally biased region" description="Basic and acidic residues" evidence="1">
    <location>
        <begin position="21"/>
        <end position="36"/>
    </location>
</feature>
<feature type="region of interest" description="Disordered" evidence="1">
    <location>
        <begin position="183"/>
        <end position="208"/>
    </location>
</feature>
<evidence type="ECO:0000313" key="3">
    <source>
        <dbReference type="Proteomes" id="UP000516314"/>
    </source>
</evidence>
<sequence>MESVVPKRQVLDDDDGLYESSKGRSPEKALEEIRKQDTHDLYCPKCTSNITKTALIVEKGDDFSPDDQKPFVLWIPTFKFLSSSPKGSVESKPLNPNLSGPDEENSSQPESSEPVDKNSSFNRSLSSLGIHFLMMMNKNSIKKSSLCRPSSSMTQLPYIYIAKTLERLPTLLRNSIIIRRDENSATPLHQDGAGHQSSTSTSVSEQHGRWKTIDGGWKIHR</sequence>
<evidence type="ECO:0000256" key="1">
    <source>
        <dbReference type="SAM" id="MobiDB-lite"/>
    </source>
</evidence>
<reference evidence="2 3" key="1">
    <citation type="submission" date="2020-09" db="EMBL/GenBank/DDBJ databases">
        <authorList>
            <person name="Ashkenazy H."/>
        </authorList>
    </citation>
    <scope>NUCLEOTIDE SEQUENCE [LARGE SCALE GENOMIC DNA]</scope>
    <source>
        <strain evidence="3">cv. Cdm-0</strain>
    </source>
</reference>